<reference evidence="5" key="1">
    <citation type="submission" date="2021-01" db="EMBL/GenBank/DDBJ databases">
        <authorList>
            <person name="Corre E."/>
            <person name="Pelletier E."/>
            <person name="Niang G."/>
            <person name="Scheremetjew M."/>
            <person name="Finn R."/>
            <person name="Kale V."/>
            <person name="Holt S."/>
            <person name="Cochrane G."/>
            <person name="Meng A."/>
            <person name="Brown T."/>
            <person name="Cohen L."/>
        </authorList>
    </citation>
    <scope>NUCLEOTIDE SEQUENCE</scope>
    <source>
        <strain evidence="5">CCMP826</strain>
    </source>
</reference>
<feature type="domain" description="Quercetin 2,3-dioxygenase C-terminal cupin" evidence="4">
    <location>
        <begin position="194"/>
        <end position="263"/>
    </location>
</feature>
<dbReference type="InterPro" id="IPR014710">
    <property type="entry name" value="RmlC-like_jellyroll"/>
</dbReference>
<dbReference type="InterPro" id="IPR041602">
    <property type="entry name" value="Quercetinase_C"/>
</dbReference>
<sequence>MKSSLIAFAFASRMSPSVVHIPSEKLFVSEPIPSWFGNGPNPKNDAAWTNSNWLKSRFHFSFAEYNSYHNQGFGVLRVMNDDLVQPHRGFGTHPHADMEIITYIVEGKLTHKDSMGTSESLGRGSIQYMTAGTGITHSEFNHDDTPLRFIQTWITPRSRGLTPKYGSFKSSDRCETERKNKLHHLVSDTNNSSSETPVEINQDVDAYSAELDLNGKVSLDLSDKQQAYLLCVEGSIEVDGEKELKRHDACEITGKGTLNIEATGVEATEGGDVAHVLIFVMKAVPGSGRKDL</sequence>
<evidence type="ECO:0000259" key="3">
    <source>
        <dbReference type="Pfam" id="PF02678"/>
    </source>
</evidence>
<comment type="similarity">
    <text evidence="1 2">Belongs to the pirin family.</text>
</comment>
<dbReference type="AlphaFoldDB" id="A0A7S2HBT7"/>
<dbReference type="InterPro" id="IPR012093">
    <property type="entry name" value="Pirin"/>
</dbReference>
<evidence type="ECO:0008006" key="6">
    <source>
        <dbReference type="Google" id="ProtNLM"/>
    </source>
</evidence>
<dbReference type="SUPFAM" id="SSF51182">
    <property type="entry name" value="RmlC-like cupins"/>
    <property type="match status" value="1"/>
</dbReference>
<evidence type="ECO:0000256" key="2">
    <source>
        <dbReference type="RuleBase" id="RU003457"/>
    </source>
</evidence>
<accession>A0A7S2HBT7</accession>
<dbReference type="CDD" id="cd02910">
    <property type="entry name" value="cupin_Yhhw_N"/>
    <property type="match status" value="1"/>
</dbReference>
<protein>
    <recommendedName>
        <fullName evidence="6">Pirin N-terminal domain-containing protein</fullName>
    </recommendedName>
</protein>
<dbReference type="EMBL" id="HBGV01007656">
    <property type="protein sequence ID" value="CAD9486262.1"/>
    <property type="molecule type" value="Transcribed_RNA"/>
</dbReference>
<feature type="domain" description="Pirin N-terminal" evidence="3">
    <location>
        <begin position="49"/>
        <end position="154"/>
    </location>
</feature>
<organism evidence="5">
    <name type="scientific">Helicotheca tamesis</name>
    <dbReference type="NCBI Taxonomy" id="374047"/>
    <lineage>
        <taxon>Eukaryota</taxon>
        <taxon>Sar</taxon>
        <taxon>Stramenopiles</taxon>
        <taxon>Ochrophyta</taxon>
        <taxon>Bacillariophyta</taxon>
        <taxon>Mediophyceae</taxon>
        <taxon>Lithodesmiophycidae</taxon>
        <taxon>Lithodesmiales</taxon>
        <taxon>Lithodesmiaceae</taxon>
        <taxon>Helicotheca</taxon>
    </lineage>
</organism>
<dbReference type="Pfam" id="PF02678">
    <property type="entry name" value="Pirin"/>
    <property type="match status" value="1"/>
</dbReference>
<proteinExistence type="inferred from homology"/>
<dbReference type="InterPro" id="IPR003829">
    <property type="entry name" value="Pirin_N_dom"/>
</dbReference>
<evidence type="ECO:0000256" key="1">
    <source>
        <dbReference type="ARBA" id="ARBA00008416"/>
    </source>
</evidence>
<name>A0A7S2HBT7_9STRA</name>
<dbReference type="InterPro" id="IPR011051">
    <property type="entry name" value="RmlC_Cupin_sf"/>
</dbReference>
<evidence type="ECO:0000259" key="4">
    <source>
        <dbReference type="Pfam" id="PF17954"/>
    </source>
</evidence>
<dbReference type="Pfam" id="PF17954">
    <property type="entry name" value="Pirin_C_2"/>
    <property type="match status" value="1"/>
</dbReference>
<dbReference type="PANTHER" id="PTHR43212:SF3">
    <property type="entry name" value="QUERCETIN 2,3-DIOXYGENASE"/>
    <property type="match status" value="1"/>
</dbReference>
<dbReference type="PANTHER" id="PTHR43212">
    <property type="entry name" value="QUERCETIN 2,3-DIOXYGENASE"/>
    <property type="match status" value="1"/>
</dbReference>
<gene>
    <name evidence="5" type="ORF">HTAM1171_LOCUS4680</name>
</gene>
<dbReference type="Gene3D" id="2.60.120.10">
    <property type="entry name" value="Jelly Rolls"/>
    <property type="match status" value="2"/>
</dbReference>
<evidence type="ECO:0000313" key="5">
    <source>
        <dbReference type="EMBL" id="CAD9486262.1"/>
    </source>
</evidence>